<organism evidence="4 5">
    <name type="scientific">Thalassospira mesophila</name>
    <dbReference type="NCBI Taxonomy" id="1293891"/>
    <lineage>
        <taxon>Bacteria</taxon>
        <taxon>Pseudomonadati</taxon>
        <taxon>Pseudomonadota</taxon>
        <taxon>Alphaproteobacteria</taxon>
        <taxon>Rhodospirillales</taxon>
        <taxon>Thalassospiraceae</taxon>
        <taxon>Thalassospira</taxon>
    </lineage>
</organism>
<dbReference type="PANTHER" id="PTHR43693:SF1">
    <property type="entry name" value="PROTEIN PHOSPHATASE CHEZ"/>
    <property type="match status" value="1"/>
</dbReference>
<dbReference type="Proteomes" id="UP000193391">
    <property type="component" value="Unassembled WGS sequence"/>
</dbReference>
<dbReference type="Gene3D" id="3.40.1550.10">
    <property type="entry name" value="CheC-like"/>
    <property type="match status" value="1"/>
</dbReference>
<evidence type="ECO:0000256" key="1">
    <source>
        <dbReference type="ARBA" id="ARBA00022500"/>
    </source>
</evidence>
<dbReference type="STRING" id="1293891.TMES_03995"/>
<protein>
    <submittedName>
        <fullName evidence="4">Chemotaxis protein CheC</fullName>
    </submittedName>
</protein>
<dbReference type="OrthoDB" id="274823at2"/>
<dbReference type="GO" id="GO:0006935">
    <property type="term" value="P:chemotaxis"/>
    <property type="evidence" value="ECO:0007669"/>
    <property type="project" value="UniProtKB-KW"/>
</dbReference>
<proteinExistence type="predicted"/>
<keyword evidence="5" id="KW-1185">Reference proteome</keyword>
<evidence type="ECO:0000256" key="2">
    <source>
        <dbReference type="ARBA" id="ARBA00022801"/>
    </source>
</evidence>
<dbReference type="RefSeq" id="WP_085579560.1">
    <property type="nucleotide sequence ID" value="NZ_JFKA01000001.1"/>
</dbReference>
<comment type="caution">
    <text evidence="4">The sequence shown here is derived from an EMBL/GenBank/DDBJ whole genome shotgun (WGS) entry which is preliminary data.</text>
</comment>
<keyword evidence="1" id="KW-0145">Chemotaxis</keyword>
<dbReference type="CDD" id="cd17910">
    <property type="entry name" value="CheC_ClassII"/>
    <property type="match status" value="1"/>
</dbReference>
<dbReference type="EMBL" id="JFKA01000001">
    <property type="protein sequence ID" value="OSQ40834.1"/>
    <property type="molecule type" value="Genomic_DNA"/>
</dbReference>
<dbReference type="PANTHER" id="PTHR43693">
    <property type="entry name" value="PROTEIN PHOSPHATASE CHEZ"/>
    <property type="match status" value="1"/>
</dbReference>
<dbReference type="Pfam" id="PF04509">
    <property type="entry name" value="CheC"/>
    <property type="match status" value="1"/>
</dbReference>
<feature type="domain" description="CheC-like protein" evidence="3">
    <location>
        <begin position="8"/>
        <end position="43"/>
    </location>
</feature>
<accession>A0A1Y2L4R4</accession>
<evidence type="ECO:0000313" key="4">
    <source>
        <dbReference type="EMBL" id="OSQ40834.1"/>
    </source>
</evidence>
<reference evidence="4 5" key="1">
    <citation type="submission" date="2014-03" db="EMBL/GenBank/DDBJ databases">
        <title>The draft genome sequence of Thalassospira mesophila JCM 18969.</title>
        <authorList>
            <person name="Lai Q."/>
            <person name="Shao Z."/>
        </authorList>
    </citation>
    <scope>NUCLEOTIDE SEQUENCE [LARGE SCALE GENOMIC DNA]</scope>
    <source>
        <strain evidence="4 5">JCM 18969</strain>
    </source>
</reference>
<gene>
    <name evidence="4" type="ORF">TMES_03995</name>
</gene>
<dbReference type="SUPFAM" id="SSF103039">
    <property type="entry name" value="CheC-like"/>
    <property type="match status" value="1"/>
</dbReference>
<dbReference type="GO" id="GO:0016787">
    <property type="term" value="F:hydrolase activity"/>
    <property type="evidence" value="ECO:0007669"/>
    <property type="project" value="UniProtKB-KW"/>
</dbReference>
<evidence type="ECO:0000313" key="5">
    <source>
        <dbReference type="Proteomes" id="UP000193391"/>
    </source>
</evidence>
<name>A0A1Y2L4R4_9PROT</name>
<dbReference type="InterPro" id="IPR007597">
    <property type="entry name" value="CheC"/>
</dbReference>
<keyword evidence="2" id="KW-0378">Hydrolase</keyword>
<sequence length="210" mass="23314">MIDLSDLERDTITELINIGVGRAAASLSEMVDQRVELTVPSISFVQRFSDANLIAAPHEVVSAVTQSFNGPFKGDALLVFPERRSLELVRRLLQVDVPLDSLSDLEQEALMEVGNIILNACLGSISNVLGHPINCSMPVFRKCETRNLMPDYSPVDAPDAETTAPFLLILHVQFMLRENDIDGYVLFVMDLDSIQTLKQMVQRYLAHALS</sequence>
<dbReference type="AlphaFoldDB" id="A0A1Y2L4R4"/>
<dbReference type="InterPro" id="IPR028976">
    <property type="entry name" value="CheC-like_sf"/>
</dbReference>
<evidence type="ECO:0000259" key="3">
    <source>
        <dbReference type="Pfam" id="PF04509"/>
    </source>
</evidence>
<dbReference type="InterPro" id="IPR050992">
    <property type="entry name" value="CheZ_family_phosphatases"/>
</dbReference>